<gene>
    <name evidence="1" type="primary">WBGene00280310</name>
</gene>
<name>A0A2A6C1M1_PRIPA</name>
<dbReference type="InterPro" id="IPR002589">
    <property type="entry name" value="Macro_dom"/>
</dbReference>
<dbReference type="EnsemblMetazoa" id="PPA41941.1">
    <property type="protein sequence ID" value="PPA41941.1"/>
    <property type="gene ID" value="WBGene00280310"/>
</dbReference>
<accession>A0A8R1YW81</accession>
<dbReference type="SUPFAM" id="SSF52949">
    <property type="entry name" value="Macro domain-like"/>
    <property type="match status" value="1"/>
</dbReference>
<dbReference type="Pfam" id="PF01661">
    <property type="entry name" value="Macro"/>
    <property type="match status" value="1"/>
</dbReference>
<dbReference type="PROSITE" id="PS51154">
    <property type="entry name" value="MACRO"/>
    <property type="match status" value="1"/>
</dbReference>
<dbReference type="AlphaFoldDB" id="A0A2A6C1M1"/>
<protein>
    <submittedName>
        <fullName evidence="1">Macro domain-containing protein</fullName>
    </submittedName>
</protein>
<dbReference type="GO" id="GO:0006974">
    <property type="term" value="P:DNA damage response"/>
    <property type="evidence" value="ECO:0000318"/>
    <property type="project" value="GO_Central"/>
</dbReference>
<dbReference type="Proteomes" id="UP000005239">
    <property type="component" value="Unassembled WGS sequence"/>
</dbReference>
<organism evidence="1 2">
    <name type="scientific">Pristionchus pacificus</name>
    <name type="common">Parasitic nematode worm</name>
    <dbReference type="NCBI Taxonomy" id="54126"/>
    <lineage>
        <taxon>Eukaryota</taxon>
        <taxon>Metazoa</taxon>
        <taxon>Ecdysozoa</taxon>
        <taxon>Nematoda</taxon>
        <taxon>Chromadorea</taxon>
        <taxon>Rhabditida</taxon>
        <taxon>Rhabditina</taxon>
        <taxon>Diplogasteromorpha</taxon>
        <taxon>Diplogasteroidea</taxon>
        <taxon>Neodiplogasteridae</taxon>
        <taxon>Pristionchus</taxon>
    </lineage>
</organism>
<dbReference type="GO" id="GO:0005654">
    <property type="term" value="C:nucleoplasm"/>
    <property type="evidence" value="ECO:0000318"/>
    <property type="project" value="GO_Central"/>
</dbReference>
<dbReference type="GO" id="GO:0042278">
    <property type="term" value="P:purine nucleoside metabolic process"/>
    <property type="evidence" value="ECO:0000318"/>
    <property type="project" value="GO_Central"/>
</dbReference>
<dbReference type="InterPro" id="IPR043472">
    <property type="entry name" value="Macro_dom-like"/>
</dbReference>
<keyword evidence="2" id="KW-1185">Reference proteome</keyword>
<evidence type="ECO:0000313" key="1">
    <source>
        <dbReference type="EnsemblMetazoa" id="PPA41941.1"/>
    </source>
</evidence>
<dbReference type="PANTHER" id="PTHR11106:SF27">
    <property type="entry name" value="MACRO DOMAIN-CONTAINING PROTEIN"/>
    <property type="match status" value="1"/>
</dbReference>
<dbReference type="Gene3D" id="3.40.220.10">
    <property type="entry name" value="Leucine Aminopeptidase, subunit E, domain 1"/>
    <property type="match status" value="1"/>
</dbReference>
<sequence length="830" mass="92336">MTILKIIYGDIKDEGGNADVVVNASNEAMVIGDGVAGAIGVACGEPALTCDCKEFIRELKEVHNMAKVPTGSMGVTGAHAMTRAKAIYHAVAPICASRNSSTLDQARQLRMAYTLVFEAAAAHEYKVVTLPFLGAGIFNYPREESVDFALICALNACSSITSVEEIRFVSLNKELVQRMHNMLGGYSASVTTRNDAQPFLDRIPLASKIISGNPANNADIVKCFQFCLDSHRAIARANRVLMALQPRPPIRRTLMGAVEAMVHGEDIPRKIKLDTVKKADKAEVDYFIVFGDYCIDPNGLQIDLGPFGAFKDQIVHALSQSSQSDSDWASAVISLTIADNLRPKELICIVRQNGNASFSGLLKLIAENLCFHRRDPPFAKVGVIIPTTCVLNDKYRFLVPIFLILCVWKHSMTQLKGAVMLWSGTDREKLRKALNYKEKFTKEIIDEVMERIDTNDGLICVPSKGGRKGFDFRHIIDEKFVTCTLLPATTTRHPHRTPRFLSSPTPIRDCDSPGISQIFSNLRTCNNTNIRKTKKKKGIVPQMKSIFAITTVKLHPLLMERAKDEDDSCVLSEDGFKMGYRFSNVPENGFKINCFANAAVNAILCIESLMQQLINAPGRNRVVNLLLRAYLEDRSDGHVPIHTSSAIRQLLYPANAQDDAEDMGQFEVSVNLKVHCKGSCRSANWNSGMINSHMLQIGYNDDQAGTIEDQMKKMAVRSVFGTARGCDNHMPRYLVVSIEVVQYAGRTIVPRRIPISGGNAKKMKIFGKEYSMRGAVEYINGGYGDISSGHYKFWRKTSSWMIVNDDMYESIQRQLPNNWLGMRVLMFEMI</sequence>
<reference evidence="2" key="1">
    <citation type="journal article" date="2008" name="Nat. Genet.">
        <title>The Pristionchus pacificus genome provides a unique perspective on nematode lifestyle and parasitism.</title>
        <authorList>
            <person name="Dieterich C."/>
            <person name="Clifton S.W."/>
            <person name="Schuster L.N."/>
            <person name="Chinwalla A."/>
            <person name="Delehaunty K."/>
            <person name="Dinkelacker I."/>
            <person name="Fulton L."/>
            <person name="Fulton R."/>
            <person name="Godfrey J."/>
            <person name="Minx P."/>
            <person name="Mitreva M."/>
            <person name="Roeseler W."/>
            <person name="Tian H."/>
            <person name="Witte H."/>
            <person name="Yang S.P."/>
            <person name="Wilson R.K."/>
            <person name="Sommer R.J."/>
        </authorList>
    </citation>
    <scope>NUCLEOTIDE SEQUENCE [LARGE SCALE GENOMIC DNA]</scope>
    <source>
        <strain evidence="2">PS312</strain>
    </source>
</reference>
<dbReference type="GO" id="GO:0140293">
    <property type="term" value="F:ADP-ribosylglutamate hydrolase activity"/>
    <property type="evidence" value="ECO:0000318"/>
    <property type="project" value="GO_Central"/>
</dbReference>
<accession>A0A2A6C1M1</accession>
<dbReference type="SMART" id="SM00506">
    <property type="entry name" value="A1pp"/>
    <property type="match status" value="1"/>
</dbReference>
<dbReference type="PANTHER" id="PTHR11106">
    <property type="entry name" value="GANGLIOSIDE INDUCED DIFFERENTIATION ASSOCIATED PROTEIN 2-RELATED"/>
    <property type="match status" value="1"/>
</dbReference>
<reference evidence="1" key="2">
    <citation type="submission" date="2022-06" db="UniProtKB">
        <authorList>
            <consortium name="EnsemblMetazoa"/>
        </authorList>
    </citation>
    <scope>IDENTIFICATION</scope>
    <source>
        <strain evidence="1">PS312</strain>
    </source>
</reference>
<proteinExistence type="predicted"/>
<evidence type="ECO:0000313" key="2">
    <source>
        <dbReference type="Proteomes" id="UP000005239"/>
    </source>
</evidence>